<dbReference type="InterPro" id="IPR003819">
    <property type="entry name" value="TauD/TfdA-like"/>
</dbReference>
<dbReference type="VEuPathDB" id="FungiDB:PYU1_G002786"/>
<keyword evidence="1" id="KW-0560">Oxidoreductase</keyword>
<accession>K3WCU8</accession>
<dbReference type="PANTHER" id="PTHR37285:SF5">
    <property type="entry name" value="SPORE WALL MATURATION PROTEIN DIT1"/>
    <property type="match status" value="1"/>
</dbReference>
<dbReference type="OMA" id="WAYGETL"/>
<dbReference type="InParanoid" id="K3WCU8"/>
<evidence type="ECO:0000313" key="4">
    <source>
        <dbReference type="Proteomes" id="UP000019132"/>
    </source>
</evidence>
<evidence type="ECO:0000256" key="1">
    <source>
        <dbReference type="ARBA" id="ARBA00023002"/>
    </source>
</evidence>
<dbReference type="PANTHER" id="PTHR37285">
    <property type="entry name" value="SPORE WALL MATURATION PROTEIN DIT1"/>
    <property type="match status" value="1"/>
</dbReference>
<dbReference type="EMBL" id="GL376628">
    <property type="status" value="NOT_ANNOTATED_CDS"/>
    <property type="molecule type" value="Genomic_DNA"/>
</dbReference>
<evidence type="ECO:0000259" key="2">
    <source>
        <dbReference type="Pfam" id="PF02668"/>
    </source>
</evidence>
<dbReference type="InterPro" id="IPR007817">
    <property type="entry name" value="Isocyanide_synthase_DIT1"/>
</dbReference>
<proteinExistence type="predicted"/>
<protein>
    <recommendedName>
        <fullName evidence="2">TauD/TfdA-like domain-containing protein</fullName>
    </recommendedName>
</protein>
<name>K3WCU8_GLOUD</name>
<dbReference type="AlphaFoldDB" id="K3WCU8"/>
<dbReference type="InterPro" id="IPR042098">
    <property type="entry name" value="TauD-like_sf"/>
</dbReference>
<feature type="domain" description="TauD/TfdA-like" evidence="2">
    <location>
        <begin position="378"/>
        <end position="629"/>
    </location>
</feature>
<reference evidence="4" key="2">
    <citation type="submission" date="2010-04" db="EMBL/GenBank/DDBJ databases">
        <authorList>
            <person name="Buell R."/>
            <person name="Hamilton J."/>
            <person name="Hostetler J."/>
        </authorList>
    </citation>
    <scope>NUCLEOTIDE SEQUENCE [LARGE SCALE GENOMIC DNA]</scope>
    <source>
        <strain evidence="4">DAOM:BR144</strain>
    </source>
</reference>
<dbReference type="Gene3D" id="3.60.130.10">
    <property type="entry name" value="Clavaminate synthase-like"/>
    <property type="match status" value="1"/>
</dbReference>
<reference evidence="4" key="1">
    <citation type="journal article" date="2010" name="Genome Biol.">
        <title>Genome sequence of the necrotrophic plant pathogen Pythium ultimum reveals original pathogenicity mechanisms and effector repertoire.</title>
        <authorList>
            <person name="Levesque C.A."/>
            <person name="Brouwer H."/>
            <person name="Cano L."/>
            <person name="Hamilton J.P."/>
            <person name="Holt C."/>
            <person name="Huitema E."/>
            <person name="Raffaele S."/>
            <person name="Robideau G.P."/>
            <person name="Thines M."/>
            <person name="Win J."/>
            <person name="Zerillo M.M."/>
            <person name="Beakes G.W."/>
            <person name="Boore J.L."/>
            <person name="Busam D."/>
            <person name="Dumas B."/>
            <person name="Ferriera S."/>
            <person name="Fuerstenberg S.I."/>
            <person name="Gachon C.M."/>
            <person name="Gaulin E."/>
            <person name="Govers F."/>
            <person name="Grenville-Briggs L."/>
            <person name="Horner N."/>
            <person name="Hostetler J."/>
            <person name="Jiang R.H."/>
            <person name="Johnson J."/>
            <person name="Krajaejun T."/>
            <person name="Lin H."/>
            <person name="Meijer H.J."/>
            <person name="Moore B."/>
            <person name="Morris P."/>
            <person name="Phuntmart V."/>
            <person name="Puiu D."/>
            <person name="Shetty J."/>
            <person name="Stajich J.E."/>
            <person name="Tripathy S."/>
            <person name="Wawra S."/>
            <person name="van West P."/>
            <person name="Whitty B.R."/>
            <person name="Coutinho P.M."/>
            <person name="Henrissat B."/>
            <person name="Martin F."/>
            <person name="Thomas P.D."/>
            <person name="Tyler B.M."/>
            <person name="De Vries R.P."/>
            <person name="Kamoun S."/>
            <person name="Yandell M."/>
            <person name="Tisserat N."/>
            <person name="Buell C.R."/>
        </authorList>
    </citation>
    <scope>NUCLEOTIDE SEQUENCE</scope>
    <source>
        <strain evidence="4">DAOM:BR144</strain>
    </source>
</reference>
<sequence length="632" mass="71737">MAPNMESAHPAATSAAALSVIDTFIQEFKTIQSRYEEPGMNFFDSKGKHAMQKALQAFVDAETPITMVLPAFPFKSPNNVDKVLGKLPDRGEELALERLESFCKSIERVYPLGCHVVIFSDGRVFNDLLGVSNDELKAYKDELVAMIKDAGHTHIRFDGLENYTHTEDPIKEILERFNVEKMDMGEKIKQDAGLLNTYRSFRIFLRRDLASQFAGLSNSAIDKRCGEIAKKMMHRNIGFSTLVDVTYPHALRVSIHLYDNAGPKFGIHLVTHTAGIPRTPWHSVMCEDADGTVHKLELRDVDHSKYELVEKRGRAWGFREYVKAVDVQTLTVSENNPVDTDVEDDEDHTAWAKLNVEFIEEPLLLTIRASPSAATPPSLMDIPVKSFRKLIHKHGVVNLQGFKQDDDLEKASERIGEVMQWPWGTIFEIKSVQDTALTGQTLESMPMHYDGMYKKKTEDSTELGDVPLFMLFHCVEVYPSADPNEVNGATLMAHTRRILNMLSVEEKERLSKITLEYNTSLFGYQELVHTSPAIIKHPVTGEDVLRYHEPWSREQTKLHPTTVMALQPDGSLDNADAEWVCKLLLDKLYDSRYCHTHAWTKGEFVIVDNFAMIHARTGMKTDGRHVRRVHIN</sequence>
<dbReference type="Proteomes" id="UP000019132">
    <property type="component" value="Unassembled WGS sequence"/>
</dbReference>
<dbReference type="eggNOG" id="ENOG502RNZ1">
    <property type="taxonomic scope" value="Eukaryota"/>
</dbReference>
<dbReference type="HOGENOM" id="CLU_015940_0_0_1"/>
<dbReference type="STRING" id="431595.K3WCU8"/>
<dbReference type="Pfam" id="PF05141">
    <property type="entry name" value="DIT1_PvcA"/>
    <property type="match status" value="1"/>
</dbReference>
<evidence type="ECO:0000313" key="3">
    <source>
        <dbReference type="EnsemblProtists" id="PYU1_T002789"/>
    </source>
</evidence>
<keyword evidence="4" id="KW-1185">Reference proteome</keyword>
<dbReference type="GO" id="GO:0016491">
    <property type="term" value="F:oxidoreductase activity"/>
    <property type="evidence" value="ECO:0007669"/>
    <property type="project" value="UniProtKB-KW"/>
</dbReference>
<organism evidence="3 4">
    <name type="scientific">Globisporangium ultimum (strain ATCC 200006 / CBS 805.95 / DAOM BR144)</name>
    <name type="common">Pythium ultimum</name>
    <dbReference type="NCBI Taxonomy" id="431595"/>
    <lineage>
        <taxon>Eukaryota</taxon>
        <taxon>Sar</taxon>
        <taxon>Stramenopiles</taxon>
        <taxon>Oomycota</taxon>
        <taxon>Peronosporomycetes</taxon>
        <taxon>Pythiales</taxon>
        <taxon>Pythiaceae</taxon>
        <taxon>Globisporangium</taxon>
    </lineage>
</organism>
<dbReference type="SUPFAM" id="SSF51197">
    <property type="entry name" value="Clavaminate synthase-like"/>
    <property type="match status" value="1"/>
</dbReference>
<dbReference type="EnsemblProtists" id="PYU1_T002789">
    <property type="protein sequence ID" value="PYU1_T002789"/>
    <property type="gene ID" value="PYU1_G002786"/>
</dbReference>
<dbReference type="Pfam" id="PF02668">
    <property type="entry name" value="TauD"/>
    <property type="match status" value="1"/>
</dbReference>
<reference evidence="3" key="3">
    <citation type="submission" date="2015-02" db="UniProtKB">
        <authorList>
            <consortium name="EnsemblProtists"/>
        </authorList>
    </citation>
    <scope>IDENTIFICATION</scope>
    <source>
        <strain evidence="3">DAOM BR144</strain>
    </source>
</reference>